<evidence type="ECO:0000256" key="1">
    <source>
        <dbReference type="SAM" id="Phobius"/>
    </source>
</evidence>
<accession>A6DH05</accession>
<keyword evidence="3" id="KW-1185">Reference proteome</keyword>
<name>A6DH05_9BACT</name>
<protein>
    <submittedName>
        <fullName evidence="2">Uncharacterized protein</fullName>
    </submittedName>
</protein>
<keyword evidence="1" id="KW-0472">Membrane</keyword>
<keyword evidence="1" id="KW-1133">Transmembrane helix</keyword>
<comment type="caution">
    <text evidence="2">The sequence shown here is derived from an EMBL/GenBank/DDBJ whole genome shotgun (WGS) entry which is preliminary data.</text>
</comment>
<gene>
    <name evidence="2" type="ORF">LNTAR_13767</name>
</gene>
<reference evidence="2 3" key="1">
    <citation type="journal article" date="2010" name="J. Bacteriol.">
        <title>Genome sequence of Lentisphaera araneosa HTCC2155T, the type species of the order Lentisphaerales in the phylum Lentisphaerae.</title>
        <authorList>
            <person name="Thrash J.C."/>
            <person name="Cho J.C."/>
            <person name="Vergin K.L."/>
            <person name="Morris R.M."/>
            <person name="Giovannoni S.J."/>
        </authorList>
    </citation>
    <scope>NUCLEOTIDE SEQUENCE [LARGE SCALE GENOMIC DNA]</scope>
    <source>
        <strain evidence="2 3">HTCC2155</strain>
    </source>
</reference>
<feature type="transmembrane region" description="Helical" evidence="1">
    <location>
        <begin position="54"/>
        <end position="82"/>
    </location>
</feature>
<dbReference type="AlphaFoldDB" id="A6DH05"/>
<dbReference type="Proteomes" id="UP000004947">
    <property type="component" value="Unassembled WGS sequence"/>
</dbReference>
<dbReference type="STRING" id="313628.LNTAR_13767"/>
<feature type="transmembrane region" description="Helical" evidence="1">
    <location>
        <begin position="29"/>
        <end position="47"/>
    </location>
</feature>
<evidence type="ECO:0000313" key="3">
    <source>
        <dbReference type="Proteomes" id="UP000004947"/>
    </source>
</evidence>
<feature type="transmembrane region" description="Helical" evidence="1">
    <location>
        <begin position="94"/>
        <end position="112"/>
    </location>
</feature>
<feature type="transmembrane region" description="Helical" evidence="1">
    <location>
        <begin position="121"/>
        <end position="140"/>
    </location>
</feature>
<keyword evidence="1" id="KW-0812">Transmembrane</keyword>
<organism evidence="2 3">
    <name type="scientific">Lentisphaera araneosa HTCC2155</name>
    <dbReference type="NCBI Taxonomy" id="313628"/>
    <lineage>
        <taxon>Bacteria</taxon>
        <taxon>Pseudomonadati</taxon>
        <taxon>Lentisphaerota</taxon>
        <taxon>Lentisphaeria</taxon>
        <taxon>Lentisphaerales</taxon>
        <taxon>Lentisphaeraceae</taxon>
        <taxon>Lentisphaera</taxon>
    </lineage>
</organism>
<evidence type="ECO:0000313" key="2">
    <source>
        <dbReference type="EMBL" id="EDM28888.1"/>
    </source>
</evidence>
<sequence length="162" mass="18438">MIFRALSFYLLNFFFVAWAESFCASKGFFLPLSAIYVFYLTVSRGIYQSLIASAILLVLVSAICSYNNALFSLGAFFVAYLWRDMGDCQSFPPQILPIFCALLPAYLLEFGLSSPWLMTKFMLPSIIISSLLAPLFLWFWDFISDSLTLPRFSVLDNYAEDV</sequence>
<dbReference type="EMBL" id="ABCK01000003">
    <property type="protein sequence ID" value="EDM28888.1"/>
    <property type="molecule type" value="Genomic_DNA"/>
</dbReference>
<proteinExistence type="predicted"/>